<organism evidence="1">
    <name type="scientific">Gracilinema caldarium</name>
    <dbReference type="NCBI Taxonomy" id="215591"/>
    <lineage>
        <taxon>Bacteria</taxon>
        <taxon>Pseudomonadati</taxon>
        <taxon>Spirochaetota</taxon>
        <taxon>Spirochaetia</taxon>
        <taxon>Spirochaetales</taxon>
        <taxon>Breznakiellaceae</taxon>
        <taxon>Gracilinema</taxon>
    </lineage>
</organism>
<gene>
    <name evidence="1" type="ORF">ENS59_02510</name>
</gene>
<sequence length="92" mass="9913">MEKRIGVVAILIQGRESVGQVNQILSSHNHIIQGRLGMPFRDKGVQVISLVVEGTTDQIGALTGPLGRLSSVQVKSVLTGYREDSNEDAEQS</sequence>
<dbReference type="InterPro" id="IPR045865">
    <property type="entry name" value="ACT-like_dom_sf"/>
</dbReference>
<dbReference type="AlphaFoldDB" id="A0A7C3E5V6"/>
<name>A0A7C3E5V6_9SPIR</name>
<dbReference type="Pfam" id="PF21699">
    <property type="entry name" value="TM1266-like"/>
    <property type="match status" value="1"/>
</dbReference>
<protein>
    <submittedName>
        <fullName evidence="1">CopG family transcriptional regulator</fullName>
    </submittedName>
</protein>
<comment type="caution">
    <text evidence="1">The sequence shown here is derived from an EMBL/GenBank/DDBJ whole genome shotgun (WGS) entry which is preliminary data.</text>
</comment>
<dbReference type="InterPro" id="IPR023860">
    <property type="entry name" value="FeFe-hyd_TM1266"/>
</dbReference>
<proteinExistence type="predicted"/>
<dbReference type="Gene3D" id="3.30.70.1150">
    <property type="entry name" value="ACT-like. Chain A, domain 2"/>
    <property type="match status" value="1"/>
</dbReference>
<dbReference type="InterPro" id="IPR027271">
    <property type="entry name" value="Acetolactate_synth/TF_NikR_C"/>
</dbReference>
<evidence type="ECO:0000313" key="1">
    <source>
        <dbReference type="EMBL" id="HFH28371.1"/>
    </source>
</evidence>
<accession>A0A7C3E5V6</accession>
<dbReference type="EMBL" id="DSVL01000074">
    <property type="protein sequence ID" value="HFH28371.1"/>
    <property type="molecule type" value="Genomic_DNA"/>
</dbReference>
<reference evidence="1" key="1">
    <citation type="journal article" date="2020" name="mSystems">
        <title>Genome- and Community-Level Interaction Insights into Carbon Utilization and Element Cycling Functions of Hydrothermarchaeota in Hydrothermal Sediment.</title>
        <authorList>
            <person name="Zhou Z."/>
            <person name="Liu Y."/>
            <person name="Xu W."/>
            <person name="Pan J."/>
            <person name="Luo Z.H."/>
            <person name="Li M."/>
        </authorList>
    </citation>
    <scope>NUCLEOTIDE SEQUENCE [LARGE SCALE GENOMIC DNA]</scope>
    <source>
        <strain evidence="1">SpSt-503</strain>
    </source>
</reference>
<dbReference type="SUPFAM" id="SSF55021">
    <property type="entry name" value="ACT-like"/>
    <property type="match status" value="1"/>
</dbReference>
<dbReference type="NCBIfam" id="TIGR03959">
    <property type="entry name" value="hyd_TM1266"/>
    <property type="match status" value="1"/>
</dbReference>